<dbReference type="PANTHER" id="PTHR19328:SF75">
    <property type="entry name" value="ALDOSE SUGAR DEHYDROGENASE YLII"/>
    <property type="match status" value="1"/>
</dbReference>
<feature type="domain" description="Glucose/Sorbosone dehydrogenase" evidence="2">
    <location>
        <begin position="50"/>
        <end position="396"/>
    </location>
</feature>
<evidence type="ECO:0000313" key="4">
    <source>
        <dbReference type="Proteomes" id="UP000265431"/>
    </source>
</evidence>
<name>A0A399R3T1_9PROT</name>
<dbReference type="PANTHER" id="PTHR19328">
    <property type="entry name" value="HEDGEHOG-INTERACTING PROTEIN"/>
    <property type="match status" value="1"/>
</dbReference>
<dbReference type="InterPro" id="IPR011042">
    <property type="entry name" value="6-blade_b-propeller_TolB-like"/>
</dbReference>
<keyword evidence="1" id="KW-0732">Signal</keyword>
<organism evidence="3 4">
    <name type="scientific">Henriciella barbarensis</name>
    <dbReference type="NCBI Taxonomy" id="86342"/>
    <lineage>
        <taxon>Bacteria</taxon>
        <taxon>Pseudomonadati</taxon>
        <taxon>Pseudomonadota</taxon>
        <taxon>Alphaproteobacteria</taxon>
        <taxon>Hyphomonadales</taxon>
        <taxon>Hyphomonadaceae</taxon>
        <taxon>Henriciella</taxon>
    </lineage>
</organism>
<evidence type="ECO:0000256" key="1">
    <source>
        <dbReference type="SAM" id="SignalP"/>
    </source>
</evidence>
<dbReference type="AlphaFoldDB" id="A0A399R3T1"/>
<protein>
    <submittedName>
        <fullName evidence="3">PQQ-dependent sugar dehydrogenase</fullName>
    </submittedName>
</protein>
<dbReference type="Gene3D" id="2.120.10.30">
    <property type="entry name" value="TolB, C-terminal domain"/>
    <property type="match status" value="1"/>
</dbReference>
<dbReference type="InterPro" id="IPR012938">
    <property type="entry name" value="Glc/Sorbosone_DH"/>
</dbReference>
<accession>A0A399R3T1</accession>
<dbReference type="RefSeq" id="WP_119378297.1">
    <property type="nucleotide sequence ID" value="NZ_QWGB01000004.1"/>
</dbReference>
<gene>
    <name evidence="3" type="ORF">D1224_02185</name>
</gene>
<dbReference type="InterPro" id="IPR011041">
    <property type="entry name" value="Quinoprot_gluc/sorb_DH_b-prop"/>
</dbReference>
<feature type="chain" id="PRO_5017177917" evidence="1">
    <location>
        <begin position="25"/>
        <end position="402"/>
    </location>
</feature>
<reference evidence="3 4" key="1">
    <citation type="submission" date="2018-08" db="EMBL/GenBank/DDBJ databases">
        <title>Henriciella mobilis sp. nov., isolated from seawater.</title>
        <authorList>
            <person name="Cheng H."/>
            <person name="Wu Y.-H."/>
            <person name="Xu X.-W."/>
            <person name="Guo L.-L."/>
        </authorList>
    </citation>
    <scope>NUCLEOTIDE SEQUENCE [LARGE SCALE GENOMIC DNA]</scope>
    <source>
        <strain evidence="3 4">CCUG66934</strain>
    </source>
</reference>
<evidence type="ECO:0000313" key="3">
    <source>
        <dbReference type="EMBL" id="RIJ25948.1"/>
    </source>
</evidence>
<sequence>MVPSFSRTLLAACAVPALALTALAQASGEMMRVSGTEGTVLTAEALETFDGAWAMTFLPDGRALVTEQDGDLWLLGTDGAKLGQIANVPQVTMRGQGGLGDIIIHPDFAENGTVFLSYAERDPQDDTLSGAVVDKATLELSENGGSLTSVNRIWEQSQKVPGNGHYGHRLAVAPDGNLIITSSERQKFSPAQNMDMNLGKVIRVTIDGAPLEDNPFYGNGGVADTIWSLGHRNMLGVAFDADGQLWVHEMGPAGGDELNLILKGENYGYPIVSNGEHYNGKQFFGTHEDFPIYENPALSWTPVISPAGLIIYGGETFIDWRGDAFIGGLSSKALIRVEFEQAPLDNQGSGGTSSTMETTADEAERYEWGKRIREVEQGPDGAIYVLEDDAGGRLIRLTPAAE</sequence>
<dbReference type="SUPFAM" id="SSF50952">
    <property type="entry name" value="Soluble quinoprotein glucose dehydrogenase"/>
    <property type="match status" value="1"/>
</dbReference>
<keyword evidence="4" id="KW-1185">Reference proteome</keyword>
<dbReference type="Proteomes" id="UP000265431">
    <property type="component" value="Unassembled WGS sequence"/>
</dbReference>
<dbReference type="OrthoDB" id="9770043at2"/>
<dbReference type="EMBL" id="QWGB01000004">
    <property type="protein sequence ID" value="RIJ25948.1"/>
    <property type="molecule type" value="Genomic_DNA"/>
</dbReference>
<comment type="caution">
    <text evidence="3">The sequence shown here is derived from an EMBL/GenBank/DDBJ whole genome shotgun (WGS) entry which is preliminary data.</text>
</comment>
<evidence type="ECO:0000259" key="2">
    <source>
        <dbReference type="Pfam" id="PF07995"/>
    </source>
</evidence>
<proteinExistence type="predicted"/>
<dbReference type="Pfam" id="PF07995">
    <property type="entry name" value="GSDH"/>
    <property type="match status" value="1"/>
</dbReference>
<feature type="signal peptide" evidence="1">
    <location>
        <begin position="1"/>
        <end position="24"/>
    </location>
</feature>